<dbReference type="OrthoDB" id="3266894at2759"/>
<feature type="compositionally biased region" description="Acidic residues" evidence="1">
    <location>
        <begin position="87"/>
        <end position="97"/>
    </location>
</feature>
<dbReference type="KEGG" id="mrr:Moror_437"/>
<feature type="region of interest" description="Disordered" evidence="1">
    <location>
        <begin position="327"/>
        <end position="644"/>
    </location>
</feature>
<feature type="compositionally biased region" description="Polar residues" evidence="1">
    <location>
        <begin position="179"/>
        <end position="191"/>
    </location>
</feature>
<feature type="compositionally biased region" description="Polar residues" evidence="1">
    <location>
        <begin position="577"/>
        <end position="587"/>
    </location>
</feature>
<evidence type="ECO:0000256" key="1">
    <source>
        <dbReference type="SAM" id="MobiDB-lite"/>
    </source>
</evidence>
<comment type="caution">
    <text evidence="2">The sequence shown here is derived from an EMBL/GenBank/DDBJ whole genome shotgun (WGS) entry which is preliminary data.</text>
</comment>
<feature type="compositionally biased region" description="Polar residues" evidence="1">
    <location>
        <begin position="337"/>
        <end position="347"/>
    </location>
</feature>
<feature type="region of interest" description="Disordered" evidence="1">
    <location>
        <begin position="84"/>
        <end position="107"/>
    </location>
</feature>
<feature type="region of interest" description="Disordered" evidence="1">
    <location>
        <begin position="1"/>
        <end position="51"/>
    </location>
</feature>
<reference evidence="2 3" key="1">
    <citation type="journal article" date="2014" name="BMC Genomics">
        <title>Genome and secretome analysis of the hemibiotrophic fungal pathogen, Moniliophthora roreri, which causes frosty pod rot disease of cacao: mechanisms of the biotrophic and necrotrophic phases.</title>
        <authorList>
            <person name="Meinhardt L.W."/>
            <person name="Costa G.G.L."/>
            <person name="Thomazella D.P.T."/>
            <person name="Teixeira P.J.P.L."/>
            <person name="Carazzolle M.F."/>
            <person name="Schuster S.C."/>
            <person name="Carlson J.E."/>
            <person name="Guiltinan M.J."/>
            <person name="Mieczkowski P."/>
            <person name="Farmer A."/>
            <person name="Ramaraj T."/>
            <person name="Crozier J."/>
            <person name="Davis R.E."/>
            <person name="Shao J."/>
            <person name="Melnick R.L."/>
            <person name="Pereira G.A.G."/>
            <person name="Bailey B.A."/>
        </authorList>
    </citation>
    <scope>NUCLEOTIDE SEQUENCE [LARGE SCALE GENOMIC DNA]</scope>
    <source>
        <strain evidence="2 3">MCA 2997</strain>
    </source>
</reference>
<feature type="compositionally biased region" description="Polar residues" evidence="1">
    <location>
        <begin position="357"/>
        <end position="373"/>
    </location>
</feature>
<sequence>MNRPRISILEQFDPLLSEEKEPATSATLESDYEEDSEKENAAPEPGDMTMTTFFSRVSKPSYPTPKKLTKRLIDVGDVTLSEISLDIPEEEEEDGEGNDSLCLPATPKPHVGVVKCSDSTLRTPLADITSHHDDFVLPLSRKKTFPHSPKLKKRLDTSPAPASSLSFAINSVNTAGISFGRSRSGSATKDSPTLKVPQDDVDDDHAVLHARSRTPEIQIHISETEDLGRSEIQLNKVSAPFMMSVNEADTSATSLLTPPVPRPNAVNLSTNRHSLDLQASFQLHLQSPESSFDLLNDKISFFDGHSKEMGSFTLDEEEAEGQNILIEKEEGDEDENSPSATPTNSLTPEKPAPLADTNGTTPESPTVESTDTPSGDVPGPESSPVSSRPLTLLAAERAGVLSTPGYKNHVAYIPPVPALRIVKRTKRYETSKAGSSAPVTVSSQESAEASRKIPSPPNAITRPGSSASTRSASSTSSNEARPKSAAAPVRPPPTRAAQPPPRPANPRAPMPMRVPVADSSSIAISAPKQNPLIRRPPLPKLSGTGPSSAAAQVVPRRVLVAESSLTGSASKGDAAKQTLNQGQSATRGLTAVRPLASTGAVKPSTGISGGFVSGLPRPGSKLPTATSGIARLASTRSASGVSRK</sequence>
<name>V2XZ37_MONRO</name>
<evidence type="ECO:0000313" key="3">
    <source>
        <dbReference type="Proteomes" id="UP000017559"/>
    </source>
</evidence>
<feature type="compositionally biased region" description="Low complexity" evidence="1">
    <location>
        <begin position="465"/>
        <end position="477"/>
    </location>
</feature>
<accession>V2XZ37</accession>
<feature type="compositionally biased region" description="Pro residues" evidence="1">
    <location>
        <begin position="489"/>
        <end position="509"/>
    </location>
</feature>
<dbReference type="Proteomes" id="UP000017559">
    <property type="component" value="Unassembled WGS sequence"/>
</dbReference>
<gene>
    <name evidence="2" type="ORF">Moror_437</name>
</gene>
<feature type="compositionally biased region" description="Polar residues" evidence="1">
    <location>
        <begin position="634"/>
        <end position="644"/>
    </location>
</feature>
<feature type="compositionally biased region" description="Polar residues" evidence="1">
    <location>
        <begin position="432"/>
        <end position="447"/>
    </location>
</feature>
<dbReference type="EMBL" id="AWSO01000011">
    <property type="protein sequence ID" value="ESK98111.1"/>
    <property type="molecule type" value="Genomic_DNA"/>
</dbReference>
<protein>
    <submittedName>
        <fullName evidence="2">Uncharacterized protein</fullName>
    </submittedName>
</protein>
<dbReference type="AlphaFoldDB" id="V2XZ37"/>
<dbReference type="HOGENOM" id="CLU_392859_0_0_1"/>
<proteinExistence type="predicted"/>
<evidence type="ECO:0000313" key="2">
    <source>
        <dbReference type="EMBL" id="ESK98111.1"/>
    </source>
</evidence>
<feature type="region of interest" description="Disordered" evidence="1">
    <location>
        <begin position="179"/>
        <end position="200"/>
    </location>
</feature>
<keyword evidence="3" id="KW-1185">Reference proteome</keyword>
<organism evidence="2 3">
    <name type="scientific">Moniliophthora roreri (strain MCA 2997)</name>
    <name type="common">Cocoa frosty pod rot fungus</name>
    <name type="synonym">Crinipellis roreri</name>
    <dbReference type="NCBI Taxonomy" id="1381753"/>
    <lineage>
        <taxon>Eukaryota</taxon>
        <taxon>Fungi</taxon>
        <taxon>Dikarya</taxon>
        <taxon>Basidiomycota</taxon>
        <taxon>Agaricomycotina</taxon>
        <taxon>Agaricomycetes</taxon>
        <taxon>Agaricomycetidae</taxon>
        <taxon>Agaricales</taxon>
        <taxon>Marasmiineae</taxon>
        <taxon>Marasmiaceae</taxon>
        <taxon>Moniliophthora</taxon>
    </lineage>
</organism>